<proteinExistence type="inferred from homology"/>
<dbReference type="AlphaFoldDB" id="A0A816EWC5"/>
<accession>A0A816EWC5</accession>
<evidence type="ECO:0000313" key="10">
    <source>
        <dbReference type="EMBL" id="CAF1530417.1"/>
    </source>
</evidence>
<dbReference type="Gene3D" id="1.10.3430.10">
    <property type="entry name" value="Ammonium transporter AmtB like domains"/>
    <property type="match status" value="1"/>
</dbReference>
<evidence type="ECO:0000256" key="4">
    <source>
        <dbReference type="ARBA" id="ARBA00022692"/>
    </source>
</evidence>
<evidence type="ECO:0000256" key="6">
    <source>
        <dbReference type="ARBA" id="ARBA00023136"/>
    </source>
</evidence>
<dbReference type="InterPro" id="IPR001905">
    <property type="entry name" value="Ammonium_transpt"/>
</dbReference>
<dbReference type="Proteomes" id="UP000663832">
    <property type="component" value="Unassembled WGS sequence"/>
</dbReference>
<dbReference type="Proteomes" id="UP000663877">
    <property type="component" value="Unassembled WGS sequence"/>
</dbReference>
<feature type="transmembrane region" description="Helical" evidence="8">
    <location>
        <begin position="38"/>
        <end position="59"/>
    </location>
</feature>
<dbReference type="PANTHER" id="PTHR43029:SF10">
    <property type="entry name" value="AMMONIUM TRANSPORTER MEP2"/>
    <property type="match status" value="1"/>
</dbReference>
<feature type="transmembrane region" description="Helical" evidence="8">
    <location>
        <begin position="105"/>
        <end position="122"/>
    </location>
</feature>
<dbReference type="InterPro" id="IPR029020">
    <property type="entry name" value="Ammonium/urea_transptr"/>
</dbReference>
<evidence type="ECO:0000313" key="11">
    <source>
        <dbReference type="EMBL" id="CAF1653422.1"/>
    </source>
</evidence>
<name>A0A816EWC5_9BILA</name>
<dbReference type="GO" id="GO:0008519">
    <property type="term" value="F:ammonium channel activity"/>
    <property type="evidence" value="ECO:0007669"/>
    <property type="project" value="InterPro"/>
</dbReference>
<dbReference type="SUPFAM" id="SSF111352">
    <property type="entry name" value="Ammonium transporter"/>
    <property type="match status" value="1"/>
</dbReference>
<comment type="similarity">
    <text evidence="2">Belongs to the ammonia transporter channel (TC 1.A.11.2) family.</text>
</comment>
<evidence type="ECO:0000256" key="2">
    <source>
        <dbReference type="ARBA" id="ARBA00005887"/>
    </source>
</evidence>
<dbReference type="EMBL" id="CAJNOM010004192">
    <property type="protein sequence ID" value="CAF1653422.1"/>
    <property type="molecule type" value="Genomic_DNA"/>
</dbReference>
<evidence type="ECO:0000313" key="12">
    <source>
        <dbReference type="Proteomes" id="UP000663832"/>
    </source>
</evidence>
<evidence type="ECO:0000256" key="5">
    <source>
        <dbReference type="ARBA" id="ARBA00022989"/>
    </source>
</evidence>
<keyword evidence="7" id="KW-0924">Ammonia transport</keyword>
<dbReference type="GO" id="GO:0005886">
    <property type="term" value="C:plasma membrane"/>
    <property type="evidence" value="ECO:0007669"/>
    <property type="project" value="TreeGrafter"/>
</dbReference>
<protein>
    <recommendedName>
        <fullName evidence="9">Ammonium transporter AmtB-like domain-containing protein</fullName>
    </recommendedName>
</protein>
<sequence>MIVATYDGAGFGSFGDSALRFEQRLDDFYSLTHPLLTYAAYQGTFAIITSALISGAIVGRMKVIPYMIFIAIWTTVCYNPLAHWVWGDNGWLKHLGTLDFADGSVVHISSGVSGFVASSILGKRIDYKPPASNVHNIPFTVLATCL</sequence>
<comment type="subcellular location">
    <subcellularLocation>
        <location evidence="1">Membrane</location>
        <topology evidence="1">Multi-pass membrane protein</topology>
    </subcellularLocation>
</comment>
<dbReference type="OrthoDB" id="534912at2759"/>
<feature type="domain" description="Ammonium transporter AmtB-like" evidence="9">
    <location>
        <begin position="26"/>
        <end position="145"/>
    </location>
</feature>
<keyword evidence="3" id="KW-0813">Transport</keyword>
<keyword evidence="4 8" id="KW-0812">Transmembrane</keyword>
<evidence type="ECO:0000256" key="7">
    <source>
        <dbReference type="ARBA" id="ARBA00023177"/>
    </source>
</evidence>
<evidence type="ECO:0000259" key="9">
    <source>
        <dbReference type="Pfam" id="PF00909"/>
    </source>
</evidence>
<evidence type="ECO:0000256" key="8">
    <source>
        <dbReference type="SAM" id="Phobius"/>
    </source>
</evidence>
<organism evidence="11 12">
    <name type="scientific">Adineta steineri</name>
    <dbReference type="NCBI Taxonomy" id="433720"/>
    <lineage>
        <taxon>Eukaryota</taxon>
        <taxon>Metazoa</taxon>
        <taxon>Spiralia</taxon>
        <taxon>Gnathifera</taxon>
        <taxon>Rotifera</taxon>
        <taxon>Eurotatoria</taxon>
        <taxon>Bdelloidea</taxon>
        <taxon>Adinetida</taxon>
        <taxon>Adinetidae</taxon>
        <taxon>Adineta</taxon>
    </lineage>
</organism>
<dbReference type="Pfam" id="PF00909">
    <property type="entry name" value="Ammonium_transp"/>
    <property type="match status" value="1"/>
</dbReference>
<reference evidence="11" key="1">
    <citation type="submission" date="2021-02" db="EMBL/GenBank/DDBJ databases">
        <authorList>
            <person name="Nowell W R."/>
        </authorList>
    </citation>
    <scope>NUCLEOTIDE SEQUENCE</scope>
</reference>
<feature type="transmembrane region" description="Helical" evidence="8">
    <location>
        <begin position="66"/>
        <end position="85"/>
    </location>
</feature>
<comment type="caution">
    <text evidence="11">The sequence shown here is derived from an EMBL/GenBank/DDBJ whole genome shotgun (WGS) entry which is preliminary data.</text>
</comment>
<keyword evidence="12" id="KW-1185">Reference proteome</keyword>
<evidence type="ECO:0000256" key="3">
    <source>
        <dbReference type="ARBA" id="ARBA00022448"/>
    </source>
</evidence>
<keyword evidence="6 8" id="KW-0472">Membrane</keyword>
<dbReference type="EMBL" id="CAJNOI010003827">
    <property type="protein sequence ID" value="CAF1530417.1"/>
    <property type="molecule type" value="Genomic_DNA"/>
</dbReference>
<evidence type="ECO:0000256" key="1">
    <source>
        <dbReference type="ARBA" id="ARBA00004141"/>
    </source>
</evidence>
<dbReference type="InterPro" id="IPR024041">
    <property type="entry name" value="NH4_transpt_AmtB-like_dom"/>
</dbReference>
<keyword evidence="5 8" id="KW-1133">Transmembrane helix</keyword>
<dbReference type="PANTHER" id="PTHR43029">
    <property type="entry name" value="AMMONIUM TRANSPORTER MEP2"/>
    <property type="match status" value="1"/>
</dbReference>
<gene>
    <name evidence="10" type="ORF">BJG266_LOCUS44867</name>
    <name evidence="11" type="ORF">QVE165_LOCUS61840</name>
</gene>